<dbReference type="InterPro" id="IPR002477">
    <property type="entry name" value="Peptidoglycan-bd-like"/>
</dbReference>
<dbReference type="InterPro" id="IPR036366">
    <property type="entry name" value="PGBDSf"/>
</dbReference>
<name>A0A7X5ZI41_9GAMM</name>
<dbReference type="Pfam" id="PF01471">
    <property type="entry name" value="PG_binding_1"/>
    <property type="match status" value="1"/>
</dbReference>
<feature type="region of interest" description="Disordered" evidence="5">
    <location>
        <begin position="180"/>
        <end position="227"/>
    </location>
</feature>
<evidence type="ECO:0000256" key="4">
    <source>
        <dbReference type="ARBA" id="ARBA00022807"/>
    </source>
</evidence>
<dbReference type="InterPro" id="IPR000064">
    <property type="entry name" value="NLP_P60_dom"/>
</dbReference>
<dbReference type="Gene3D" id="1.10.101.10">
    <property type="entry name" value="PGBD-like superfamily/PGBD"/>
    <property type="match status" value="1"/>
</dbReference>
<proteinExistence type="inferred from homology"/>
<dbReference type="Gene3D" id="3.90.1720.10">
    <property type="entry name" value="endopeptidase domain like (from Nostoc punctiforme)"/>
    <property type="match status" value="1"/>
</dbReference>
<dbReference type="SUPFAM" id="SSF47090">
    <property type="entry name" value="PGBD-like"/>
    <property type="match status" value="1"/>
</dbReference>
<dbReference type="SUPFAM" id="SSF54001">
    <property type="entry name" value="Cysteine proteinases"/>
    <property type="match status" value="1"/>
</dbReference>
<evidence type="ECO:0000259" key="7">
    <source>
        <dbReference type="Pfam" id="PF01471"/>
    </source>
</evidence>
<feature type="region of interest" description="Disordered" evidence="5">
    <location>
        <begin position="385"/>
        <end position="430"/>
    </location>
</feature>
<comment type="similarity">
    <text evidence="1">Belongs to the peptidase C40 family.</text>
</comment>
<evidence type="ECO:0000256" key="5">
    <source>
        <dbReference type="SAM" id="MobiDB-lite"/>
    </source>
</evidence>
<dbReference type="InterPro" id="IPR036365">
    <property type="entry name" value="PGBD-like_sf"/>
</dbReference>
<dbReference type="AlphaFoldDB" id="A0A7X5ZI41"/>
<keyword evidence="2" id="KW-0645">Protease</keyword>
<feature type="domain" description="X-Tfes XVIPCD" evidence="8">
    <location>
        <begin position="303"/>
        <end position="399"/>
    </location>
</feature>
<feature type="compositionally biased region" description="Low complexity" evidence="5">
    <location>
        <begin position="399"/>
        <end position="430"/>
    </location>
</feature>
<gene>
    <name evidence="9" type="ORF">HBF25_07835</name>
</gene>
<keyword evidence="10" id="KW-1185">Reference proteome</keyword>
<dbReference type="GO" id="GO:0008234">
    <property type="term" value="F:cysteine-type peptidase activity"/>
    <property type="evidence" value="ECO:0007669"/>
    <property type="project" value="UniProtKB-KW"/>
</dbReference>
<accession>A0A7X5ZI41</accession>
<evidence type="ECO:0000259" key="8">
    <source>
        <dbReference type="Pfam" id="PF20410"/>
    </source>
</evidence>
<feature type="domain" description="Peptidoglycan binding-like" evidence="7">
    <location>
        <begin position="227"/>
        <end position="288"/>
    </location>
</feature>
<feature type="compositionally biased region" description="Basic and acidic residues" evidence="5">
    <location>
        <begin position="40"/>
        <end position="49"/>
    </location>
</feature>
<protein>
    <submittedName>
        <fullName evidence="9">Peptidoglycan-binding protein</fullName>
    </submittedName>
</protein>
<dbReference type="Proteomes" id="UP000490980">
    <property type="component" value="Unassembled WGS sequence"/>
</dbReference>
<keyword evidence="3" id="KW-0378">Hydrolase</keyword>
<dbReference type="EMBL" id="JAARLZ010000003">
    <property type="protein sequence ID" value="NII06290.1"/>
    <property type="molecule type" value="Genomic_DNA"/>
</dbReference>
<comment type="caution">
    <text evidence="9">The sequence shown here is derived from an EMBL/GenBank/DDBJ whole genome shotgun (WGS) entry which is preliminary data.</text>
</comment>
<evidence type="ECO:0000313" key="10">
    <source>
        <dbReference type="Proteomes" id="UP000490980"/>
    </source>
</evidence>
<evidence type="ECO:0000259" key="6">
    <source>
        <dbReference type="Pfam" id="PF00877"/>
    </source>
</evidence>
<evidence type="ECO:0000256" key="1">
    <source>
        <dbReference type="ARBA" id="ARBA00007074"/>
    </source>
</evidence>
<sequence>MNPDIYNEARIHFFESGQKFEYGRPDMTIHTKHNGTTDPSRTEQDLDHDGKRGVDCSSFVWRGLHDAGYDVGKEPFATSKLFNGTHTTDYAKSHFDVIPAGEARKPHGNLQPGDIIMFKDKGGTGQHVGIVRDYDSHGNIRFIGSQVSTGPAEVTVQPGRYWDGDKMEIVGALRAKPEFQTKAPLHGGQAPHDKAQEPATPRQPAATVKPESHTPPTHAGTLREGDRGNDVHRLQERLNALGVTDTNGKHLDTDGNFGKHTQEAVERFQREHKLDPDGVVGKKTLDAIEAAEKLRAHGPRMDSPEHPDHKLYEQARDAIKRLDAQHGHVWDERSERVASLTTLTARQQGLTSIDHVVTNQDASKAYAVQGDLNSPFKQTAEVDMQKALATPLEKSSEMASQHHATQQGQAAQQTQESQQQQQQHQQSQHR</sequence>
<dbReference type="InterPro" id="IPR046519">
    <property type="entry name" value="X-Tfes_XVIPCD"/>
</dbReference>
<keyword evidence="4" id="KW-0788">Thiol protease</keyword>
<dbReference type="RefSeq" id="WP_166947284.1">
    <property type="nucleotide sequence ID" value="NZ_JAARLZ010000003.1"/>
</dbReference>
<reference evidence="9 10" key="1">
    <citation type="submission" date="2020-03" db="EMBL/GenBank/DDBJ databases">
        <authorList>
            <person name="Lai Q."/>
        </authorList>
    </citation>
    <scope>NUCLEOTIDE SEQUENCE [LARGE SCALE GENOMIC DNA]</scope>
    <source>
        <strain evidence="9 10">CCUG 25036</strain>
    </source>
</reference>
<dbReference type="Pfam" id="PF20410">
    <property type="entry name" value="X-Tfes_XVIPCD"/>
    <property type="match status" value="1"/>
</dbReference>
<feature type="domain" description="NlpC/P60" evidence="6">
    <location>
        <begin position="51"/>
        <end position="163"/>
    </location>
</feature>
<evidence type="ECO:0000256" key="3">
    <source>
        <dbReference type="ARBA" id="ARBA00022801"/>
    </source>
</evidence>
<dbReference type="Pfam" id="PF00877">
    <property type="entry name" value="NLPC_P60"/>
    <property type="match status" value="1"/>
</dbReference>
<evidence type="ECO:0000313" key="9">
    <source>
        <dbReference type="EMBL" id="NII06290.1"/>
    </source>
</evidence>
<evidence type="ECO:0000256" key="2">
    <source>
        <dbReference type="ARBA" id="ARBA00022670"/>
    </source>
</evidence>
<dbReference type="GO" id="GO:0006508">
    <property type="term" value="P:proteolysis"/>
    <property type="evidence" value="ECO:0007669"/>
    <property type="project" value="UniProtKB-KW"/>
</dbReference>
<organism evidence="9 10">
    <name type="scientific">Luteibacter anthropi</name>
    <dbReference type="NCBI Taxonomy" id="564369"/>
    <lineage>
        <taxon>Bacteria</taxon>
        <taxon>Pseudomonadati</taxon>
        <taxon>Pseudomonadota</taxon>
        <taxon>Gammaproteobacteria</taxon>
        <taxon>Lysobacterales</taxon>
        <taxon>Rhodanobacteraceae</taxon>
        <taxon>Luteibacter</taxon>
    </lineage>
</organism>
<feature type="region of interest" description="Disordered" evidence="5">
    <location>
        <begin position="25"/>
        <end position="49"/>
    </location>
</feature>
<dbReference type="InterPro" id="IPR038765">
    <property type="entry name" value="Papain-like_cys_pep_sf"/>
</dbReference>